<dbReference type="EMBL" id="KB206450">
    <property type="protein sequence ID" value="ELP91714.1"/>
    <property type="molecule type" value="Genomic_DNA"/>
</dbReference>
<reference evidence="2 3" key="1">
    <citation type="submission" date="2012-10" db="EMBL/GenBank/DDBJ databases">
        <authorList>
            <person name="Zafar N."/>
            <person name="Inman J."/>
            <person name="Hall N."/>
            <person name="Lorenzi H."/>
            <person name="Caler E."/>
        </authorList>
    </citation>
    <scope>NUCLEOTIDE SEQUENCE [LARGE SCALE GENOMIC DNA]</scope>
    <source>
        <strain evidence="2 3">IP1</strain>
    </source>
</reference>
<evidence type="ECO:0000313" key="3">
    <source>
        <dbReference type="Proteomes" id="UP000014680"/>
    </source>
</evidence>
<organism evidence="2 3">
    <name type="scientific">Entamoeba invadens IP1</name>
    <dbReference type="NCBI Taxonomy" id="370355"/>
    <lineage>
        <taxon>Eukaryota</taxon>
        <taxon>Amoebozoa</taxon>
        <taxon>Evosea</taxon>
        <taxon>Archamoebae</taxon>
        <taxon>Mastigamoebida</taxon>
        <taxon>Entamoebidae</taxon>
        <taxon>Entamoeba</taxon>
    </lineage>
</organism>
<name>A0A0A1U9U5_ENTIV</name>
<proteinExistence type="predicted"/>
<evidence type="ECO:0000256" key="1">
    <source>
        <dbReference type="SAM" id="SignalP"/>
    </source>
</evidence>
<dbReference type="KEGG" id="eiv:EIN_519410"/>
<gene>
    <name evidence="2" type="ORF">EIN_519410</name>
</gene>
<dbReference type="RefSeq" id="XP_004258485.1">
    <property type="nucleotide sequence ID" value="XM_004258437.1"/>
</dbReference>
<dbReference type="Proteomes" id="UP000014680">
    <property type="component" value="Unassembled WGS sequence"/>
</dbReference>
<dbReference type="GeneID" id="14890690"/>
<feature type="chain" id="PRO_5001980359" description="Secreted protein" evidence="1">
    <location>
        <begin position="17"/>
        <end position="201"/>
    </location>
</feature>
<protein>
    <recommendedName>
        <fullName evidence="4">Secreted protein</fullName>
    </recommendedName>
</protein>
<dbReference type="AlphaFoldDB" id="A0A0A1U9U5"/>
<feature type="signal peptide" evidence="1">
    <location>
        <begin position="1"/>
        <end position="16"/>
    </location>
</feature>
<keyword evidence="1" id="KW-0732">Signal</keyword>
<feature type="non-terminal residue" evidence="2">
    <location>
        <position position="201"/>
    </location>
</feature>
<dbReference type="VEuPathDB" id="AmoebaDB:EIN_519410"/>
<accession>A0A0A1U9U5</accession>
<evidence type="ECO:0000313" key="2">
    <source>
        <dbReference type="EMBL" id="ELP91714.1"/>
    </source>
</evidence>
<sequence length="201" mass="23129">MLFLCVLLFISAYSQNTYLYVAQDVDCHQYPRNRKYKMDTCIKTGTGSTIWTTNDWTYFQNKSYTTPDCSGEPLEYYAPSSSDWFNVDLKNNPLAFVSDKNKGCEDGETIDGVYYNDECFLISGWYKYFIVKENGKSYLKKGFMMNDCNGSPREYTESYICNKCTYGVLVKCYNVDGDIDRTEAYAEGEIPSPGFEPNPDK</sequence>
<evidence type="ECO:0008006" key="4">
    <source>
        <dbReference type="Google" id="ProtNLM"/>
    </source>
</evidence>
<keyword evidence="3" id="KW-1185">Reference proteome</keyword>